<feature type="domain" description="Headcase N-terminal" evidence="2">
    <location>
        <begin position="39"/>
        <end position="135"/>
    </location>
</feature>
<evidence type="ECO:0000256" key="1">
    <source>
        <dbReference type="SAM" id="MobiDB-lite"/>
    </source>
</evidence>
<dbReference type="InterPro" id="IPR026066">
    <property type="entry name" value="Headcase"/>
</dbReference>
<reference evidence="3" key="1">
    <citation type="submission" date="2022-01" db="EMBL/GenBank/DDBJ databases">
        <authorList>
            <person name="Braso-Vives M."/>
        </authorList>
    </citation>
    <scope>NUCLEOTIDE SEQUENCE</scope>
</reference>
<evidence type="ECO:0000313" key="4">
    <source>
        <dbReference type="Proteomes" id="UP000838412"/>
    </source>
</evidence>
<name>A0A8K0EGD5_BRALA</name>
<protein>
    <submittedName>
        <fullName evidence="3">HECA protein</fullName>
    </submittedName>
</protein>
<dbReference type="PANTHER" id="PTHR13425:SF3">
    <property type="entry name" value="HEADCASE PROTEIN HOMOLOG"/>
    <property type="match status" value="1"/>
</dbReference>
<dbReference type="OrthoDB" id="10012848at2759"/>
<dbReference type="InterPro" id="IPR054537">
    <property type="entry name" value="HECA_N"/>
</dbReference>
<dbReference type="PANTHER" id="PTHR13425">
    <property type="entry name" value="HEADCASE PROTEIN"/>
    <property type="match status" value="1"/>
</dbReference>
<keyword evidence="4" id="KW-1185">Reference proteome</keyword>
<feature type="region of interest" description="Disordered" evidence="1">
    <location>
        <begin position="259"/>
        <end position="291"/>
    </location>
</feature>
<feature type="compositionally biased region" description="Polar residues" evidence="1">
    <location>
        <begin position="197"/>
        <end position="206"/>
    </location>
</feature>
<feature type="region of interest" description="Disordered" evidence="1">
    <location>
        <begin position="137"/>
        <end position="227"/>
    </location>
</feature>
<organism evidence="3 4">
    <name type="scientific">Branchiostoma lanceolatum</name>
    <name type="common">Common lancelet</name>
    <name type="synonym">Amphioxus lanceolatum</name>
    <dbReference type="NCBI Taxonomy" id="7740"/>
    <lineage>
        <taxon>Eukaryota</taxon>
        <taxon>Metazoa</taxon>
        <taxon>Chordata</taxon>
        <taxon>Cephalochordata</taxon>
        <taxon>Leptocardii</taxon>
        <taxon>Amphioxiformes</taxon>
        <taxon>Branchiostomatidae</taxon>
        <taxon>Branchiostoma</taxon>
    </lineage>
</organism>
<proteinExistence type="predicted"/>
<dbReference type="AlphaFoldDB" id="A0A8K0EGD5"/>
<evidence type="ECO:0000313" key="3">
    <source>
        <dbReference type="EMBL" id="CAH1250600.1"/>
    </source>
</evidence>
<feature type="compositionally biased region" description="Acidic residues" evidence="1">
    <location>
        <begin position="212"/>
        <end position="222"/>
    </location>
</feature>
<gene>
    <name evidence="3" type="primary">HECA</name>
    <name evidence="3" type="ORF">BLAG_LOCUS11272</name>
</gene>
<accession>A0A8K0EGD5</accession>
<dbReference type="Proteomes" id="UP000838412">
    <property type="component" value="Chromosome 18"/>
</dbReference>
<dbReference type="EMBL" id="OV696703">
    <property type="protein sequence ID" value="CAH1250600.1"/>
    <property type="molecule type" value="Genomic_DNA"/>
</dbReference>
<sequence>MAPRKNAVAKRARQKSECKSTDKEDRSRREPSGAGALVCCTPRGCGEGGAVTLGQDGLVRMVCTNTKCDQGNLMHKGCFEAYEEYVIKRLMKSRGGRIRCSDAQLRQGLWGKSWNITSKISVCNCGGHLRKDREWEPVEEAEPQAPVAKAVKKKSTEKPSLVGFSNRRSKKAQSSMRVLELNKNLKAGVKKGEEPVQTDQSCPPTQSCDQSSESEADDDDGEPSAPLGYLGCSNIPSFLPVDEHLDFGHENYNMQSYYQQAASSSNSSPLPTSTDHWNSETCHSNNHPTSPDSEVPNALVECFAEWWVNDGWRECALYMAQQGLNTQHLISAHELEMTLELTSDPAIPVAEQLEPWLQEEGWQGFVQHYIERVEVTDLVGSEFDW</sequence>
<feature type="compositionally biased region" description="Low complexity" evidence="1">
    <location>
        <begin position="259"/>
        <end position="268"/>
    </location>
</feature>
<dbReference type="Pfam" id="PF15353">
    <property type="entry name" value="HECA_N"/>
    <property type="match status" value="1"/>
</dbReference>
<feature type="region of interest" description="Disordered" evidence="1">
    <location>
        <begin position="1"/>
        <end position="33"/>
    </location>
</feature>
<feature type="compositionally biased region" description="Polar residues" evidence="1">
    <location>
        <begin position="269"/>
        <end position="291"/>
    </location>
</feature>
<feature type="compositionally biased region" description="Basic and acidic residues" evidence="1">
    <location>
        <begin position="14"/>
        <end position="31"/>
    </location>
</feature>
<evidence type="ECO:0000259" key="2">
    <source>
        <dbReference type="Pfam" id="PF15353"/>
    </source>
</evidence>